<reference evidence="1" key="2">
    <citation type="submission" date="2020-09" db="EMBL/GenBank/DDBJ databases">
        <authorList>
            <person name="Sun Q."/>
            <person name="Ohkuma M."/>
        </authorList>
    </citation>
    <scope>NUCLEOTIDE SEQUENCE</scope>
    <source>
        <strain evidence="1">JCM 3091</strain>
    </source>
</reference>
<evidence type="ECO:0000313" key="2">
    <source>
        <dbReference type="Proteomes" id="UP000662200"/>
    </source>
</evidence>
<dbReference type="EMBL" id="BMQC01000009">
    <property type="protein sequence ID" value="GGK34234.1"/>
    <property type="molecule type" value="Genomic_DNA"/>
</dbReference>
<proteinExistence type="predicted"/>
<accession>A0A8J3FJN8</accession>
<name>A0A8J3FJN8_9ACTN</name>
<organism evidence="1 2">
    <name type="scientific">Pilimelia terevasa</name>
    <dbReference type="NCBI Taxonomy" id="53372"/>
    <lineage>
        <taxon>Bacteria</taxon>
        <taxon>Bacillati</taxon>
        <taxon>Actinomycetota</taxon>
        <taxon>Actinomycetes</taxon>
        <taxon>Micromonosporales</taxon>
        <taxon>Micromonosporaceae</taxon>
        <taxon>Pilimelia</taxon>
    </lineage>
</organism>
<sequence>MQPDVADALRHGPFHYALRVAIKARGLPLERLRQRLVAAGAPVGMATLSSWQSGRRRPERPESMDAVVVLETILGLPQRALVDLLGAPRRRGPGPRVTKAPRPFGQVLRQAEPVVELMAEMDWRDDRLRVVSAWDLADVAAGSRLVAVETSVVLHAVTEVDRYLTVYYGAPGIDLRETVQFEALSDCRVGRVLQARNHPLLVAELLLDRPVPAGETVIVRFRVTDIDGNSDTEFCRFLRAPAQQVAVEVRFAPDARPQRCWRFVREREGWPDQRQDELRLGPSGHVHVVRNAVQPGFVGIGWEP</sequence>
<dbReference type="Proteomes" id="UP000662200">
    <property type="component" value="Unassembled WGS sequence"/>
</dbReference>
<reference evidence="1" key="1">
    <citation type="journal article" date="2014" name="Int. J. Syst. Evol. Microbiol.">
        <title>Complete genome sequence of Corynebacterium casei LMG S-19264T (=DSM 44701T), isolated from a smear-ripened cheese.</title>
        <authorList>
            <consortium name="US DOE Joint Genome Institute (JGI-PGF)"/>
            <person name="Walter F."/>
            <person name="Albersmeier A."/>
            <person name="Kalinowski J."/>
            <person name="Ruckert C."/>
        </authorList>
    </citation>
    <scope>NUCLEOTIDE SEQUENCE</scope>
    <source>
        <strain evidence="1">JCM 3091</strain>
    </source>
</reference>
<evidence type="ECO:0000313" key="1">
    <source>
        <dbReference type="EMBL" id="GGK34234.1"/>
    </source>
</evidence>
<comment type="caution">
    <text evidence="1">The sequence shown here is derived from an EMBL/GenBank/DDBJ whole genome shotgun (WGS) entry which is preliminary data.</text>
</comment>
<dbReference type="AlphaFoldDB" id="A0A8J3FJN8"/>
<gene>
    <name evidence="1" type="ORF">GCM10010124_28570</name>
</gene>
<keyword evidence="2" id="KW-1185">Reference proteome</keyword>
<dbReference type="RefSeq" id="WP_189114810.1">
    <property type="nucleotide sequence ID" value="NZ_BMQC01000009.1"/>
</dbReference>
<protein>
    <submittedName>
        <fullName evidence="1">Uncharacterized protein</fullName>
    </submittedName>
</protein>